<dbReference type="EMBL" id="CP028941">
    <property type="protein sequence ID" value="QKM62543.1"/>
    <property type="molecule type" value="Genomic_DNA"/>
</dbReference>
<dbReference type="SMART" id="SM00849">
    <property type="entry name" value="Lactamase_B"/>
    <property type="match status" value="1"/>
</dbReference>
<protein>
    <submittedName>
        <fullName evidence="2">MBL fold metallo-hydrolase</fullName>
    </submittedName>
</protein>
<dbReference type="Pfam" id="PF00753">
    <property type="entry name" value="Lactamase_B"/>
    <property type="match status" value="1"/>
</dbReference>
<evidence type="ECO:0000313" key="2">
    <source>
        <dbReference type="EMBL" id="QKM62543.1"/>
    </source>
</evidence>
<evidence type="ECO:0000313" key="3">
    <source>
        <dbReference type="Proteomes" id="UP000500806"/>
    </source>
</evidence>
<keyword evidence="3" id="KW-1185">Reference proteome</keyword>
<dbReference type="SUPFAM" id="SSF56281">
    <property type="entry name" value="Metallo-hydrolase/oxidoreductase"/>
    <property type="match status" value="1"/>
</dbReference>
<dbReference type="Gene3D" id="3.60.15.10">
    <property type="entry name" value="Ribonuclease Z/Hydroxyacylglutathione hydrolase-like"/>
    <property type="match status" value="1"/>
</dbReference>
<dbReference type="InterPro" id="IPR001279">
    <property type="entry name" value="Metallo-B-lactamas"/>
</dbReference>
<accession>A0A6M9Q2K2</accession>
<evidence type="ECO:0000259" key="1">
    <source>
        <dbReference type="SMART" id="SM00849"/>
    </source>
</evidence>
<feature type="domain" description="Metallo-beta-lactamase" evidence="1">
    <location>
        <begin position="75"/>
        <end position="261"/>
    </location>
</feature>
<organism evidence="2 3">
    <name type="scientific">Polynucleobacter antarcticus</name>
    <dbReference type="NCBI Taxonomy" id="1743162"/>
    <lineage>
        <taxon>Bacteria</taxon>
        <taxon>Pseudomonadati</taxon>
        <taxon>Pseudomonadota</taxon>
        <taxon>Betaproteobacteria</taxon>
        <taxon>Burkholderiales</taxon>
        <taxon>Burkholderiaceae</taxon>
        <taxon>Polynucleobacter</taxon>
    </lineage>
</organism>
<proteinExistence type="predicted"/>
<dbReference type="InterPro" id="IPR050855">
    <property type="entry name" value="NDM-1-like"/>
</dbReference>
<dbReference type="InterPro" id="IPR036866">
    <property type="entry name" value="RibonucZ/Hydroxyglut_hydro"/>
</dbReference>
<name>A0A6M9Q2K2_9BURK</name>
<sequence length="332" mass="36259">MCLSISLFKVTLISIRNLKIAFLLSAIFFGLASAQTPVAKDDAGGVLLKPIQVSPNTYFVQGLAALGTSENQNFISNAGFVVTPKGVVVVDALGSPPLAQKLIKEIAKVTPQKIVAVIVTHYHADHVYGLQEFKKVGAKIYAQGDGRNYLSSETAKQRLIASRIDFAPSVNDKTHLVSADVWIDRNLKIQVGGVNFLISRVGPAHAPEDLIVYVPTEGVLFAGDLVFRGRIPFVGNADSKGWLKALDEFEKFNPKVVVPGHGAQSTNPIEDIRFTRDYLNYLRTTMAPAAQNLDPFDEAYAAADWSEYDGMPLFRAANRMNAYNVYLSIQAE</sequence>
<dbReference type="Proteomes" id="UP000500806">
    <property type="component" value="Chromosome"/>
</dbReference>
<dbReference type="PANTHER" id="PTHR42951:SF20">
    <property type="entry name" value="BETA LACTAMASE"/>
    <property type="match status" value="1"/>
</dbReference>
<keyword evidence="2" id="KW-0378">Hydrolase</keyword>
<dbReference type="GO" id="GO:0016787">
    <property type="term" value="F:hydrolase activity"/>
    <property type="evidence" value="ECO:0007669"/>
    <property type="project" value="UniProtKB-KW"/>
</dbReference>
<dbReference type="PANTHER" id="PTHR42951">
    <property type="entry name" value="METALLO-BETA-LACTAMASE DOMAIN-CONTAINING"/>
    <property type="match status" value="1"/>
</dbReference>
<reference evidence="2 3" key="1">
    <citation type="submission" date="2018-04" db="EMBL/GenBank/DDBJ databases">
        <title>Polynucleobacter sp. LimPoW16 genome.</title>
        <authorList>
            <person name="Hahn M.W."/>
        </authorList>
    </citation>
    <scope>NUCLEOTIDE SEQUENCE [LARGE SCALE GENOMIC DNA]</scope>
    <source>
        <strain evidence="2 3">LimPoW16</strain>
    </source>
</reference>
<dbReference type="CDD" id="cd16282">
    <property type="entry name" value="metallo-hydrolase-like_MBL-fold"/>
    <property type="match status" value="1"/>
</dbReference>
<gene>
    <name evidence="2" type="ORF">DCO16_05355</name>
</gene>
<dbReference type="KEGG" id="pani:DCO16_05355"/>
<dbReference type="AlphaFoldDB" id="A0A6M9Q2K2"/>